<sequence>MPYITRWSEERSLDALVVPRHGGGIGYADEQVHDRDGNGILWGRVSHRPGKGRPEFGKVHGPRQRRAMRRALCQICAGPADRNRQGVLWLLGEDGNDPETWPTDVLTCHPPVCLPCATKSVGACPHLREGYVALRVRRFAPAGVRGVLYRPALPLPVMSEAVGVALDDPMVRWVRAGQLIVRLAAFSVVDLAEAAAQRG</sequence>
<evidence type="ECO:0000313" key="2">
    <source>
        <dbReference type="Proteomes" id="UP001183388"/>
    </source>
</evidence>
<reference evidence="2" key="1">
    <citation type="submission" date="2023-07" db="EMBL/GenBank/DDBJ databases">
        <title>30 novel species of actinomycetes from the DSMZ collection.</title>
        <authorList>
            <person name="Nouioui I."/>
        </authorList>
    </citation>
    <scope>NUCLEOTIDE SEQUENCE [LARGE SCALE GENOMIC DNA]</scope>
    <source>
        <strain evidence="2">DSM 44917</strain>
    </source>
</reference>
<dbReference type="RefSeq" id="WP_311632232.1">
    <property type="nucleotide sequence ID" value="NZ_JAVREN010000034.1"/>
</dbReference>
<keyword evidence="2" id="KW-1185">Reference proteome</keyword>
<gene>
    <name evidence="1" type="ORF">RM780_20260</name>
</gene>
<evidence type="ECO:0000313" key="1">
    <source>
        <dbReference type="EMBL" id="MDT0309276.1"/>
    </source>
</evidence>
<accession>A0ABU2LCH1</accession>
<dbReference type="EMBL" id="JAVREN010000034">
    <property type="protein sequence ID" value="MDT0309276.1"/>
    <property type="molecule type" value="Genomic_DNA"/>
</dbReference>
<comment type="caution">
    <text evidence="1">The sequence shown here is derived from an EMBL/GenBank/DDBJ whole genome shotgun (WGS) entry which is preliminary data.</text>
</comment>
<protein>
    <recommendedName>
        <fullName evidence="3">Phage protein</fullName>
    </recommendedName>
</protein>
<name>A0ABU2LCH1_9ACTN</name>
<proteinExistence type="predicted"/>
<evidence type="ECO:0008006" key="3">
    <source>
        <dbReference type="Google" id="ProtNLM"/>
    </source>
</evidence>
<dbReference type="Proteomes" id="UP001183388">
    <property type="component" value="Unassembled WGS sequence"/>
</dbReference>
<organism evidence="1 2">
    <name type="scientific">Streptomyces boetiae</name>
    <dbReference type="NCBI Taxonomy" id="3075541"/>
    <lineage>
        <taxon>Bacteria</taxon>
        <taxon>Bacillati</taxon>
        <taxon>Actinomycetota</taxon>
        <taxon>Actinomycetes</taxon>
        <taxon>Kitasatosporales</taxon>
        <taxon>Streptomycetaceae</taxon>
        <taxon>Streptomyces</taxon>
    </lineage>
</organism>